<dbReference type="PRINTS" id="PR00455">
    <property type="entry name" value="HTHTETR"/>
</dbReference>
<dbReference type="SUPFAM" id="SSF48498">
    <property type="entry name" value="Tetracyclin repressor-like, C-terminal domain"/>
    <property type="match status" value="1"/>
</dbReference>
<dbReference type="PANTHER" id="PTHR30055">
    <property type="entry name" value="HTH-TYPE TRANSCRIPTIONAL REGULATOR RUTR"/>
    <property type="match status" value="1"/>
</dbReference>
<keyword evidence="7" id="KW-1185">Reference proteome</keyword>
<comment type="caution">
    <text evidence="6">The sequence shown here is derived from an EMBL/GenBank/DDBJ whole genome shotgun (WGS) entry which is preliminary data.</text>
</comment>
<name>A0ABS6YEZ7_9ACTN</name>
<dbReference type="Proteomes" id="UP001197114">
    <property type="component" value="Unassembled WGS sequence"/>
</dbReference>
<evidence type="ECO:0000256" key="1">
    <source>
        <dbReference type="ARBA" id="ARBA00023015"/>
    </source>
</evidence>
<keyword evidence="3" id="KW-0804">Transcription</keyword>
<feature type="domain" description="HTH tetR-type" evidence="5">
    <location>
        <begin position="14"/>
        <end position="74"/>
    </location>
</feature>
<feature type="DNA-binding region" description="H-T-H motif" evidence="4">
    <location>
        <begin position="37"/>
        <end position="56"/>
    </location>
</feature>
<dbReference type="Gene3D" id="1.10.357.10">
    <property type="entry name" value="Tetracycline Repressor, domain 2"/>
    <property type="match status" value="1"/>
</dbReference>
<dbReference type="PROSITE" id="PS50977">
    <property type="entry name" value="HTH_TETR_2"/>
    <property type="match status" value="1"/>
</dbReference>
<evidence type="ECO:0000313" key="6">
    <source>
        <dbReference type="EMBL" id="MBW5419980.1"/>
    </source>
</evidence>
<protein>
    <submittedName>
        <fullName evidence="6">TetR family transcriptional regulator</fullName>
    </submittedName>
</protein>
<evidence type="ECO:0000256" key="3">
    <source>
        <dbReference type="ARBA" id="ARBA00023163"/>
    </source>
</evidence>
<organism evidence="6 7">
    <name type="scientific">Streptomyces anatolicus</name>
    <dbReference type="NCBI Taxonomy" id="2675858"/>
    <lineage>
        <taxon>Bacteria</taxon>
        <taxon>Bacillati</taxon>
        <taxon>Actinomycetota</taxon>
        <taxon>Actinomycetes</taxon>
        <taxon>Kitasatosporales</taxon>
        <taxon>Streptomycetaceae</taxon>
        <taxon>Streptomyces</taxon>
    </lineage>
</organism>
<dbReference type="EMBL" id="WMBF01000001">
    <property type="protein sequence ID" value="MBW5419980.1"/>
    <property type="molecule type" value="Genomic_DNA"/>
</dbReference>
<dbReference type="Pfam" id="PF00440">
    <property type="entry name" value="TetR_N"/>
    <property type="match status" value="1"/>
</dbReference>
<dbReference type="InterPro" id="IPR036271">
    <property type="entry name" value="Tet_transcr_reg_TetR-rel_C_sf"/>
</dbReference>
<gene>
    <name evidence="6" type="ORF">GKQ77_00035</name>
</gene>
<keyword evidence="1" id="KW-0805">Transcription regulation</keyword>
<proteinExistence type="predicted"/>
<dbReference type="InterPro" id="IPR009057">
    <property type="entry name" value="Homeodomain-like_sf"/>
</dbReference>
<dbReference type="PANTHER" id="PTHR30055:SF234">
    <property type="entry name" value="HTH-TYPE TRANSCRIPTIONAL REGULATOR BETI"/>
    <property type="match status" value="1"/>
</dbReference>
<keyword evidence="2 4" id="KW-0238">DNA-binding</keyword>
<dbReference type="InterPro" id="IPR001647">
    <property type="entry name" value="HTH_TetR"/>
</dbReference>
<dbReference type="InterPro" id="IPR050109">
    <property type="entry name" value="HTH-type_TetR-like_transc_reg"/>
</dbReference>
<evidence type="ECO:0000256" key="4">
    <source>
        <dbReference type="PROSITE-ProRule" id="PRU00335"/>
    </source>
</evidence>
<evidence type="ECO:0000256" key="2">
    <source>
        <dbReference type="ARBA" id="ARBA00023125"/>
    </source>
</evidence>
<accession>A0ABS6YEZ7</accession>
<sequence length="203" mass="21758">MKEVCTLPKQARALRTYDAVLDAAAYEFARYGYANTNLQKIADQIGLTKGALYGHFSNKEELAAVLSSHLTAAVELPLGEAKAATGPALDRLRTLMLTLGELFQCDVRARAALRLTLETAQASGVTATLLEGTHTAVYDLVGEVQQEGHWDASASAKAVADLLVAAFFGVFWMGSAHERPESGSRVAAMWNVLSHALRGRPGQ</sequence>
<dbReference type="SUPFAM" id="SSF46689">
    <property type="entry name" value="Homeodomain-like"/>
    <property type="match status" value="1"/>
</dbReference>
<evidence type="ECO:0000313" key="7">
    <source>
        <dbReference type="Proteomes" id="UP001197114"/>
    </source>
</evidence>
<reference evidence="6 7" key="1">
    <citation type="submission" date="2019-11" db="EMBL/GenBank/DDBJ databases">
        <authorList>
            <person name="Ay H."/>
        </authorList>
    </citation>
    <scope>NUCLEOTIDE SEQUENCE [LARGE SCALE GENOMIC DNA]</scope>
    <source>
        <strain evidence="6 7">BG9H</strain>
    </source>
</reference>
<evidence type="ECO:0000259" key="5">
    <source>
        <dbReference type="PROSITE" id="PS50977"/>
    </source>
</evidence>